<accession>A0ACC2K859</accession>
<dbReference type="Proteomes" id="UP001234297">
    <property type="component" value="Chromosome 4"/>
</dbReference>
<dbReference type="EMBL" id="CM056812">
    <property type="protein sequence ID" value="KAJ8617270.1"/>
    <property type="molecule type" value="Genomic_DNA"/>
</dbReference>
<keyword evidence="2" id="KW-1185">Reference proteome</keyword>
<evidence type="ECO:0000313" key="2">
    <source>
        <dbReference type="Proteomes" id="UP001234297"/>
    </source>
</evidence>
<reference evidence="1 2" key="1">
    <citation type="journal article" date="2022" name="Hortic Res">
        <title>A haplotype resolved chromosomal level avocado genome allows analysis of novel avocado genes.</title>
        <authorList>
            <person name="Nath O."/>
            <person name="Fletcher S.J."/>
            <person name="Hayward A."/>
            <person name="Shaw L.M."/>
            <person name="Masouleh A.K."/>
            <person name="Furtado A."/>
            <person name="Henry R.J."/>
            <person name="Mitter N."/>
        </authorList>
    </citation>
    <scope>NUCLEOTIDE SEQUENCE [LARGE SCALE GENOMIC DNA]</scope>
    <source>
        <strain evidence="2">cv. Hass</strain>
    </source>
</reference>
<comment type="caution">
    <text evidence="1">The sequence shown here is derived from an EMBL/GenBank/DDBJ whole genome shotgun (WGS) entry which is preliminary data.</text>
</comment>
<gene>
    <name evidence="1" type="ORF">MRB53_013456</name>
</gene>
<organism evidence="1 2">
    <name type="scientific">Persea americana</name>
    <name type="common">Avocado</name>
    <dbReference type="NCBI Taxonomy" id="3435"/>
    <lineage>
        <taxon>Eukaryota</taxon>
        <taxon>Viridiplantae</taxon>
        <taxon>Streptophyta</taxon>
        <taxon>Embryophyta</taxon>
        <taxon>Tracheophyta</taxon>
        <taxon>Spermatophyta</taxon>
        <taxon>Magnoliopsida</taxon>
        <taxon>Magnoliidae</taxon>
        <taxon>Laurales</taxon>
        <taxon>Lauraceae</taxon>
        <taxon>Persea</taxon>
    </lineage>
</organism>
<evidence type="ECO:0000313" key="1">
    <source>
        <dbReference type="EMBL" id="KAJ8617270.1"/>
    </source>
</evidence>
<protein>
    <submittedName>
        <fullName evidence="1">Uncharacterized protein</fullName>
    </submittedName>
</protein>
<sequence>MAVCRASASNIFNLDNDILMDILSRLPPKRLIMCKVVSKTFHLLVSTLIHSPTRPRPFSGLFLLQMVCRGYPEFFRYLRKVEIGVNIVMTDVLKFLPCHPNTRVHDIRDGFLLCSTKNKSYHRHEYYVCNPITRQWVHLPRPPKHYGNCNIELKSALVLDEPSDVFFCHYKVVEFATTHGRTPHSDLDIMIDPSKGWEEKIPLMDLNVCVYSSRTGQWVESNACLKDIKFCLSEEKSSVFVNGALFLPANPAQVLMFDVKEEYFKVLDLPTDLLISWFFQCGCLGESEGCLTCACHNGLEMRVWKIDGVDSDWVLMRKIDLNDFGLPDDWKDAQDPLDILAVHPNLDDVFLRSHKDFFRYQPILGMPMLSGRCTQEDSTVKMNSGCILGGSDTLYDLGISSFHGILLISMVLLFIFSN</sequence>
<name>A0ACC2K859_PERAE</name>
<proteinExistence type="predicted"/>